<protein>
    <submittedName>
        <fullName evidence="2">Uncharacterized protein</fullName>
    </submittedName>
</protein>
<dbReference type="AlphaFoldDB" id="A0ABD0LXV2"/>
<dbReference type="EMBL" id="JACVVK020000015">
    <property type="protein sequence ID" value="KAK7504355.1"/>
    <property type="molecule type" value="Genomic_DNA"/>
</dbReference>
<feature type="signal peptide" evidence="1">
    <location>
        <begin position="1"/>
        <end position="19"/>
    </location>
</feature>
<organism evidence="2 3">
    <name type="scientific">Batillaria attramentaria</name>
    <dbReference type="NCBI Taxonomy" id="370345"/>
    <lineage>
        <taxon>Eukaryota</taxon>
        <taxon>Metazoa</taxon>
        <taxon>Spiralia</taxon>
        <taxon>Lophotrochozoa</taxon>
        <taxon>Mollusca</taxon>
        <taxon>Gastropoda</taxon>
        <taxon>Caenogastropoda</taxon>
        <taxon>Sorbeoconcha</taxon>
        <taxon>Cerithioidea</taxon>
        <taxon>Batillariidae</taxon>
        <taxon>Batillaria</taxon>
    </lineage>
</organism>
<feature type="chain" id="PRO_5044870333" evidence="1">
    <location>
        <begin position="20"/>
        <end position="62"/>
    </location>
</feature>
<feature type="non-terminal residue" evidence="2">
    <location>
        <position position="62"/>
    </location>
</feature>
<reference evidence="2 3" key="1">
    <citation type="journal article" date="2023" name="Sci. Data">
        <title>Genome assembly of the Korean intertidal mud-creeper Batillaria attramentaria.</title>
        <authorList>
            <person name="Patra A.K."/>
            <person name="Ho P.T."/>
            <person name="Jun S."/>
            <person name="Lee S.J."/>
            <person name="Kim Y."/>
            <person name="Won Y.J."/>
        </authorList>
    </citation>
    <scope>NUCLEOTIDE SEQUENCE [LARGE SCALE GENOMIC DNA]</scope>
    <source>
        <strain evidence="2">Wonlab-2016</strain>
    </source>
</reference>
<evidence type="ECO:0000256" key="1">
    <source>
        <dbReference type="SAM" id="SignalP"/>
    </source>
</evidence>
<gene>
    <name evidence="2" type="ORF">BaRGS_00004221</name>
</gene>
<sequence length="62" mass="6810">MAFLRVVALICCLLPKAHSIPISTQERSKRSDDSAPLQTVVDNLAQRVAALEAKYTAQQTKL</sequence>
<dbReference type="Proteomes" id="UP001519460">
    <property type="component" value="Unassembled WGS sequence"/>
</dbReference>
<evidence type="ECO:0000313" key="3">
    <source>
        <dbReference type="Proteomes" id="UP001519460"/>
    </source>
</evidence>
<comment type="caution">
    <text evidence="2">The sequence shown here is derived from an EMBL/GenBank/DDBJ whole genome shotgun (WGS) entry which is preliminary data.</text>
</comment>
<evidence type="ECO:0000313" key="2">
    <source>
        <dbReference type="EMBL" id="KAK7504355.1"/>
    </source>
</evidence>
<proteinExistence type="predicted"/>
<accession>A0ABD0LXV2</accession>
<name>A0ABD0LXV2_9CAEN</name>
<keyword evidence="1" id="KW-0732">Signal</keyword>
<keyword evidence="3" id="KW-1185">Reference proteome</keyword>